<dbReference type="SMART" id="SM00220">
    <property type="entry name" value="S_TKc"/>
    <property type="match status" value="1"/>
</dbReference>
<evidence type="ECO:0000256" key="16">
    <source>
        <dbReference type="SAM" id="Phobius"/>
    </source>
</evidence>
<evidence type="ECO:0000256" key="5">
    <source>
        <dbReference type="ARBA" id="ARBA00019973"/>
    </source>
</evidence>
<proteinExistence type="predicted"/>
<evidence type="ECO:0000256" key="3">
    <source>
        <dbReference type="ARBA" id="ARBA00012513"/>
    </source>
</evidence>
<dbReference type="InterPro" id="IPR000719">
    <property type="entry name" value="Prot_kinase_dom"/>
</dbReference>
<dbReference type="PANTHER" id="PTHR47634:SF9">
    <property type="entry name" value="PROTEIN KINASE DOMAIN-CONTAINING PROTEIN-RELATED"/>
    <property type="match status" value="1"/>
</dbReference>
<evidence type="ECO:0000256" key="15">
    <source>
        <dbReference type="SAM" id="MobiDB-lite"/>
    </source>
</evidence>
<keyword evidence="6" id="KW-0723">Serine/threonine-protein kinase</keyword>
<comment type="caution">
    <text evidence="18">The sequence shown here is derived from an EMBL/GenBank/DDBJ whole genome shotgun (WGS) entry which is preliminary data.</text>
</comment>
<evidence type="ECO:0000256" key="11">
    <source>
        <dbReference type="ARBA" id="ARBA00030980"/>
    </source>
</evidence>
<protein>
    <recommendedName>
        <fullName evidence="5">EKC/KEOPS complex subunit BUD32</fullName>
        <ecNumber evidence="3">2.7.11.1</ecNumber>
    </recommendedName>
    <alternativeName>
        <fullName evidence="11 12">Atypical Serine/threonine protein kinase BUD32</fullName>
    </alternativeName>
    <alternativeName>
        <fullName evidence="4">EKC/KEOPS complex subunit bud32</fullName>
    </alternativeName>
</protein>
<evidence type="ECO:0000256" key="14">
    <source>
        <dbReference type="ARBA" id="ARBA00048679"/>
    </source>
</evidence>
<dbReference type="InterPro" id="IPR011009">
    <property type="entry name" value="Kinase-like_dom_sf"/>
</dbReference>
<keyword evidence="10" id="KW-0067">ATP-binding</keyword>
<keyword evidence="19" id="KW-1185">Reference proteome</keyword>
<keyword evidence="16" id="KW-1133">Transmembrane helix</keyword>
<feature type="transmembrane region" description="Helical" evidence="16">
    <location>
        <begin position="578"/>
        <end position="601"/>
    </location>
</feature>
<evidence type="ECO:0000313" key="19">
    <source>
        <dbReference type="Proteomes" id="UP001446871"/>
    </source>
</evidence>
<evidence type="ECO:0000256" key="2">
    <source>
        <dbReference type="ARBA" id="ARBA00011534"/>
    </source>
</evidence>
<dbReference type="EC" id="2.7.11.1" evidence="3"/>
<dbReference type="Gene3D" id="3.30.200.20">
    <property type="entry name" value="Phosphorylase Kinase, domain 1"/>
    <property type="match status" value="1"/>
</dbReference>
<dbReference type="Gene3D" id="1.10.510.10">
    <property type="entry name" value="Transferase(Phosphotransferase) domain 1"/>
    <property type="match status" value="1"/>
</dbReference>
<sequence length="649" mass="72490">MAEVEVTFTRPPYPPFQSIGQVVHAAYDIYDDSEEAVRRYQPLDDPEGLEDVEQYKRGGYHPVHLGDQLDDRFEVFHKLGSGPDATVWLCLDTKAQNWRAVKIMRASFSASSSLAFSNSFDEPARTCDELLLMQHFEDKGINAEEAGRHHVVIPDESFQIDGPNGTHVCFVLPVLGPSILSKLDAPETHGEILHQVAESLRFLHEHGVRHSDVRPQNILMRLRDDVFAKDDMDLLLGLPELEKVRREVSDAEMDNDRDPGPHAPRYLVRPTSLEGLGVEDKVAVVDAGGYYHSADGEEVPMHPDLPLAYAAPEIVYASTEESVPSFESDVWALGCTIAELRCGKPLLGVGRYGGGEEKYLEDLEYLFGPLPDPYRSVQGALVNANRDEETHSTFSEADEQIPERQLGQQDGRDSPWQPMSMSSEELAQSRKESFSRSGRSCPIEAAISQERHWFNFPLDAEGQPDQSGEMVAYSHSIPDSEVPELGDLLRKIFQYDPSERVSIEEVLRHPWFQNLMEKKRTSELRDSVSTSSSPLSPKAKSPFWKTEIEQARAKADEVQTKSRNDVPPAKSTFIIDRMIIGIILTSLCWAVALVLLALAGLRFEWVPLGQAGVVSRSQQLLQLSGSEGQLHIPVKAMPRSPIECNCVIS</sequence>
<evidence type="ECO:0000256" key="6">
    <source>
        <dbReference type="ARBA" id="ARBA00022527"/>
    </source>
</evidence>
<organism evidence="18 19">
    <name type="scientific">Apiospora saccharicola</name>
    <dbReference type="NCBI Taxonomy" id="335842"/>
    <lineage>
        <taxon>Eukaryota</taxon>
        <taxon>Fungi</taxon>
        <taxon>Dikarya</taxon>
        <taxon>Ascomycota</taxon>
        <taxon>Pezizomycotina</taxon>
        <taxon>Sordariomycetes</taxon>
        <taxon>Xylariomycetidae</taxon>
        <taxon>Amphisphaeriales</taxon>
        <taxon>Apiosporaceae</taxon>
        <taxon>Apiospora</taxon>
    </lineage>
</organism>
<feature type="compositionally biased region" description="Polar residues" evidence="15">
    <location>
        <begin position="417"/>
        <end position="426"/>
    </location>
</feature>
<dbReference type="InterPro" id="IPR008266">
    <property type="entry name" value="Tyr_kinase_AS"/>
</dbReference>
<dbReference type="Pfam" id="PF00069">
    <property type="entry name" value="Pkinase"/>
    <property type="match status" value="2"/>
</dbReference>
<evidence type="ECO:0000313" key="18">
    <source>
        <dbReference type="EMBL" id="KAK8046673.1"/>
    </source>
</evidence>
<feature type="region of interest" description="Disordered" evidence="15">
    <location>
        <begin position="386"/>
        <end position="438"/>
    </location>
</feature>
<dbReference type="PANTHER" id="PTHR47634">
    <property type="entry name" value="PROTEIN KINASE DOMAIN-CONTAINING PROTEIN-RELATED"/>
    <property type="match status" value="1"/>
</dbReference>
<dbReference type="InterPro" id="IPR051334">
    <property type="entry name" value="SRPK"/>
</dbReference>
<comment type="catalytic activity">
    <reaction evidence="14">
        <text>L-seryl-[protein] + ATP = O-phospho-L-seryl-[protein] + ADP + H(+)</text>
        <dbReference type="Rhea" id="RHEA:17989"/>
        <dbReference type="Rhea" id="RHEA-COMP:9863"/>
        <dbReference type="Rhea" id="RHEA-COMP:11604"/>
        <dbReference type="ChEBI" id="CHEBI:15378"/>
        <dbReference type="ChEBI" id="CHEBI:29999"/>
        <dbReference type="ChEBI" id="CHEBI:30616"/>
        <dbReference type="ChEBI" id="CHEBI:83421"/>
        <dbReference type="ChEBI" id="CHEBI:456216"/>
        <dbReference type="EC" id="2.7.11.1"/>
    </reaction>
</comment>
<keyword evidence="9" id="KW-0418">Kinase</keyword>
<name>A0ABR1TJ58_9PEZI</name>
<evidence type="ECO:0000256" key="8">
    <source>
        <dbReference type="ARBA" id="ARBA00022741"/>
    </source>
</evidence>
<evidence type="ECO:0000256" key="9">
    <source>
        <dbReference type="ARBA" id="ARBA00022777"/>
    </source>
</evidence>
<comment type="function">
    <text evidence="1">Component of the EKC/KEOPS complex that is required for the formation of a threonylcarbamoyl group on adenosine at position 37 (t(6)A37) in tRNAs that read codons beginning with adenine. The complex is probably involved in the transfer of the threonylcarbamoyl moiety of threonylcarbamoyl-AMP (TC-AMP) to the N6 group of A37. BUD32 has ATPase activity in the context of the EKC/KEOPS complex and likely plays a supporting role to the catalytic subunit KAE1. The EKC/KEOPS complex also promotes both telomere uncapping and telomere elongation. The complex is required for efficient recruitment of transcriptional coactivators.</text>
</comment>
<gene>
    <name evidence="18" type="ORF">PG996_014737</name>
</gene>
<dbReference type="EMBL" id="JAQQWM010000009">
    <property type="protein sequence ID" value="KAK8046673.1"/>
    <property type="molecule type" value="Genomic_DNA"/>
</dbReference>
<evidence type="ECO:0000256" key="1">
    <source>
        <dbReference type="ARBA" id="ARBA00003747"/>
    </source>
</evidence>
<keyword evidence="16" id="KW-0812">Transmembrane</keyword>
<evidence type="ECO:0000256" key="10">
    <source>
        <dbReference type="ARBA" id="ARBA00022840"/>
    </source>
</evidence>
<dbReference type="PROSITE" id="PS50011">
    <property type="entry name" value="PROTEIN_KINASE_DOM"/>
    <property type="match status" value="1"/>
</dbReference>
<evidence type="ECO:0000256" key="12">
    <source>
        <dbReference type="ARBA" id="ARBA00033194"/>
    </source>
</evidence>
<evidence type="ECO:0000256" key="13">
    <source>
        <dbReference type="ARBA" id="ARBA00047899"/>
    </source>
</evidence>
<reference evidence="18 19" key="1">
    <citation type="submission" date="2023-01" db="EMBL/GenBank/DDBJ databases">
        <title>Analysis of 21 Apiospora genomes using comparative genomics revels a genus with tremendous synthesis potential of carbohydrate active enzymes and secondary metabolites.</title>
        <authorList>
            <person name="Sorensen T."/>
        </authorList>
    </citation>
    <scope>NUCLEOTIDE SEQUENCE [LARGE SCALE GENOMIC DNA]</scope>
    <source>
        <strain evidence="18 19">CBS 83171</strain>
    </source>
</reference>
<accession>A0ABR1TJ58</accession>
<dbReference type="PROSITE" id="PS00109">
    <property type="entry name" value="PROTEIN_KINASE_TYR"/>
    <property type="match status" value="1"/>
</dbReference>
<comment type="subunit">
    <text evidence="2">Component of the EKC/KEOPS complex composed of at least BUD32, CGI121, GON7, KAE1 and PCC1; the whole complex dimerizes.</text>
</comment>
<evidence type="ECO:0000259" key="17">
    <source>
        <dbReference type="PROSITE" id="PS50011"/>
    </source>
</evidence>
<feature type="domain" description="Protein kinase" evidence="17">
    <location>
        <begin position="73"/>
        <end position="512"/>
    </location>
</feature>
<keyword evidence="7" id="KW-0808">Transferase</keyword>
<keyword evidence="16" id="KW-0472">Membrane</keyword>
<dbReference type="Proteomes" id="UP001446871">
    <property type="component" value="Unassembled WGS sequence"/>
</dbReference>
<keyword evidence="8" id="KW-0547">Nucleotide-binding</keyword>
<evidence type="ECO:0000256" key="7">
    <source>
        <dbReference type="ARBA" id="ARBA00022679"/>
    </source>
</evidence>
<comment type="catalytic activity">
    <reaction evidence="13">
        <text>L-threonyl-[protein] + ATP = O-phospho-L-threonyl-[protein] + ADP + H(+)</text>
        <dbReference type="Rhea" id="RHEA:46608"/>
        <dbReference type="Rhea" id="RHEA-COMP:11060"/>
        <dbReference type="Rhea" id="RHEA-COMP:11605"/>
        <dbReference type="ChEBI" id="CHEBI:15378"/>
        <dbReference type="ChEBI" id="CHEBI:30013"/>
        <dbReference type="ChEBI" id="CHEBI:30616"/>
        <dbReference type="ChEBI" id="CHEBI:61977"/>
        <dbReference type="ChEBI" id="CHEBI:456216"/>
        <dbReference type="EC" id="2.7.11.1"/>
    </reaction>
</comment>
<evidence type="ECO:0000256" key="4">
    <source>
        <dbReference type="ARBA" id="ARBA00013948"/>
    </source>
</evidence>
<dbReference type="SUPFAM" id="SSF56112">
    <property type="entry name" value="Protein kinase-like (PK-like)"/>
    <property type="match status" value="1"/>
</dbReference>